<keyword evidence="4" id="KW-1185">Reference proteome</keyword>
<evidence type="ECO:0000256" key="2">
    <source>
        <dbReference type="SAM" id="MobiDB-lite"/>
    </source>
</evidence>
<comment type="caution">
    <text evidence="3">The sequence shown here is derived from an EMBL/GenBank/DDBJ whole genome shotgun (WGS) entry which is preliminary data.</text>
</comment>
<feature type="compositionally biased region" description="Acidic residues" evidence="2">
    <location>
        <begin position="140"/>
        <end position="154"/>
    </location>
</feature>
<evidence type="ECO:0000313" key="3">
    <source>
        <dbReference type="EMBL" id="CAH3027219.1"/>
    </source>
</evidence>
<protein>
    <submittedName>
        <fullName evidence="3">Uncharacterized protein</fullName>
    </submittedName>
</protein>
<feature type="region of interest" description="Disordered" evidence="2">
    <location>
        <begin position="44"/>
        <end position="63"/>
    </location>
</feature>
<feature type="region of interest" description="Disordered" evidence="2">
    <location>
        <begin position="278"/>
        <end position="313"/>
    </location>
</feature>
<feature type="compositionally biased region" description="Polar residues" evidence="2">
    <location>
        <begin position="101"/>
        <end position="139"/>
    </location>
</feature>
<organism evidence="3 4">
    <name type="scientific">Porites evermanni</name>
    <dbReference type="NCBI Taxonomy" id="104178"/>
    <lineage>
        <taxon>Eukaryota</taxon>
        <taxon>Metazoa</taxon>
        <taxon>Cnidaria</taxon>
        <taxon>Anthozoa</taxon>
        <taxon>Hexacorallia</taxon>
        <taxon>Scleractinia</taxon>
        <taxon>Fungiina</taxon>
        <taxon>Poritidae</taxon>
        <taxon>Porites</taxon>
    </lineage>
</organism>
<feature type="coiled-coil region" evidence="1">
    <location>
        <begin position="4"/>
        <end position="38"/>
    </location>
</feature>
<feature type="compositionally biased region" description="Basic and acidic residues" evidence="2">
    <location>
        <begin position="278"/>
        <end position="290"/>
    </location>
</feature>
<dbReference type="Proteomes" id="UP001159427">
    <property type="component" value="Unassembled WGS sequence"/>
</dbReference>
<reference evidence="3 4" key="1">
    <citation type="submission" date="2022-05" db="EMBL/GenBank/DDBJ databases">
        <authorList>
            <consortium name="Genoscope - CEA"/>
            <person name="William W."/>
        </authorList>
    </citation>
    <scope>NUCLEOTIDE SEQUENCE [LARGE SCALE GENOMIC DNA]</scope>
</reference>
<proteinExistence type="predicted"/>
<feature type="region of interest" description="Disordered" evidence="2">
    <location>
        <begin position="100"/>
        <end position="171"/>
    </location>
</feature>
<accession>A0ABN8MC63</accession>
<evidence type="ECO:0000313" key="4">
    <source>
        <dbReference type="Proteomes" id="UP001159427"/>
    </source>
</evidence>
<name>A0ABN8MC63_9CNID</name>
<keyword evidence="1" id="KW-0175">Coiled coil</keyword>
<gene>
    <name evidence="3" type="ORF">PEVE_00031059</name>
</gene>
<feature type="compositionally biased region" description="Basic and acidic residues" evidence="2">
    <location>
        <begin position="51"/>
        <end position="63"/>
    </location>
</feature>
<dbReference type="EMBL" id="CALNXI010000442">
    <property type="protein sequence ID" value="CAH3027219.1"/>
    <property type="molecule type" value="Genomic_DNA"/>
</dbReference>
<sequence>MSSMRSEEDDIEKATGEVRDLEDEIMRKTSLLQRFTQALFAFNTPDSSTEEEPHVSEVKDEKPIVKPGSDLIEHVKRLDSDRKQSLVLRVINGLIHKTQHESQLQESVVSTNGGHTELDNSSTESFETDNFSDSQLDSSETGETEIMEEHEADSEVSGNDELHGATTKKERRRKKGISMFYGGFNTHGIYNSGYQDDQTYGIERGVASEKEATDALNRSEIISDHFNEEMKTIAQSDTIPDPVYKENYSIKGCDQVLEFPEMGVVSLAKTESEKKVVFVDDEHGSEKETAEDGSNDITDKPTPATSSTKRKQKTIKDWLKNPRVYKVI</sequence>
<evidence type="ECO:0000256" key="1">
    <source>
        <dbReference type="SAM" id="Coils"/>
    </source>
</evidence>